<reference evidence="1 2" key="1">
    <citation type="journal article" date="2016" name="Nat. Commun.">
        <title>Thousands of microbial genomes shed light on interconnected biogeochemical processes in an aquifer system.</title>
        <authorList>
            <person name="Anantharaman K."/>
            <person name="Brown C.T."/>
            <person name="Hug L.A."/>
            <person name="Sharon I."/>
            <person name="Castelle C.J."/>
            <person name="Probst A.J."/>
            <person name="Thomas B.C."/>
            <person name="Singh A."/>
            <person name="Wilkins M.J."/>
            <person name="Karaoz U."/>
            <person name="Brodie E.L."/>
            <person name="Williams K.H."/>
            <person name="Hubbard S.S."/>
            <person name="Banfield J.F."/>
        </authorList>
    </citation>
    <scope>NUCLEOTIDE SEQUENCE [LARGE SCALE GENOMIC DNA]</scope>
</reference>
<protein>
    <submittedName>
        <fullName evidence="1">Uncharacterized protein</fullName>
    </submittedName>
</protein>
<dbReference type="Proteomes" id="UP000176593">
    <property type="component" value="Unassembled WGS sequence"/>
</dbReference>
<organism evidence="1 2">
    <name type="scientific">Candidatus Uhrbacteria bacterium RIFCSPLOWO2_02_FULL_48_18</name>
    <dbReference type="NCBI Taxonomy" id="1802408"/>
    <lineage>
        <taxon>Bacteria</taxon>
        <taxon>Candidatus Uhriibacteriota</taxon>
    </lineage>
</organism>
<dbReference type="AlphaFoldDB" id="A0A1F7VCN4"/>
<dbReference type="EMBL" id="MGEQ01000001">
    <property type="protein sequence ID" value="OGL88269.1"/>
    <property type="molecule type" value="Genomic_DNA"/>
</dbReference>
<accession>A0A1F7VCN4</accession>
<gene>
    <name evidence="1" type="ORF">A3I41_00920</name>
</gene>
<name>A0A1F7VCN4_9BACT</name>
<sequence>MRKGQDMKKSIAAFVLVGFFIYTNPVGAEMTSTNYQIRWDSLTEGGSDTSTSTNYGIHDSVGGNALGNSTSTNYQTDSGYRAGIFDQVITFDVLLQNTSDARAVSARSGTTVSTAATTGLAAGGYVALIQDLGASQVSAIGKITSVSSGVSVTVDAWSDNGTTPTIDGSNDFLYPLNSSAIGLGQLSSSNITTAVIAFEVTADLTNGYSVQIMADGNLSSGANTINNVADGAVTAGVGEYGAISSDTSITTSTFDSQDTAITTSFQDVATETSAKYFKRNFLTLKAAPSTATISGNYSQSITLIASGNF</sequence>
<evidence type="ECO:0000313" key="2">
    <source>
        <dbReference type="Proteomes" id="UP000176593"/>
    </source>
</evidence>
<evidence type="ECO:0000313" key="1">
    <source>
        <dbReference type="EMBL" id="OGL88269.1"/>
    </source>
</evidence>
<comment type="caution">
    <text evidence="1">The sequence shown here is derived from an EMBL/GenBank/DDBJ whole genome shotgun (WGS) entry which is preliminary data.</text>
</comment>
<proteinExistence type="predicted"/>